<proteinExistence type="predicted"/>
<sequence length="57" mass="6053">DQIVQQVFDELGLTLTDELTGLPTTSGGVGSKEAAPKQAVADADADLQARLENLRRE</sequence>
<feature type="region of interest" description="Disordered" evidence="1">
    <location>
        <begin position="22"/>
        <end position="43"/>
    </location>
</feature>
<reference evidence="2" key="1">
    <citation type="submission" date="2023-01" db="EMBL/GenBank/DDBJ databases">
        <title>Genome assembly of the deep-sea coral Lophelia pertusa.</title>
        <authorList>
            <person name="Herrera S."/>
            <person name="Cordes E."/>
        </authorList>
    </citation>
    <scope>NUCLEOTIDE SEQUENCE</scope>
    <source>
        <strain evidence="2">USNM1676648</strain>
        <tissue evidence="2">Polyp</tissue>
    </source>
</reference>
<accession>A0A9W9YKJ4</accession>
<dbReference type="Gene3D" id="6.10.250.440">
    <property type="match status" value="1"/>
</dbReference>
<protein>
    <submittedName>
        <fullName evidence="2">Charged multivesicular body protein 2A</fullName>
    </submittedName>
</protein>
<comment type="caution">
    <text evidence="2">The sequence shown here is derived from an EMBL/GenBank/DDBJ whole genome shotgun (WGS) entry which is preliminary data.</text>
</comment>
<name>A0A9W9YKJ4_9CNID</name>
<dbReference type="EMBL" id="MU827481">
    <property type="protein sequence ID" value="KAJ7348741.1"/>
    <property type="molecule type" value="Genomic_DNA"/>
</dbReference>
<evidence type="ECO:0000313" key="3">
    <source>
        <dbReference type="Proteomes" id="UP001163046"/>
    </source>
</evidence>
<dbReference type="AlphaFoldDB" id="A0A9W9YKJ4"/>
<evidence type="ECO:0000256" key="1">
    <source>
        <dbReference type="SAM" id="MobiDB-lite"/>
    </source>
</evidence>
<gene>
    <name evidence="2" type="primary">CHMP2A_1</name>
    <name evidence="2" type="ORF">OS493_039342</name>
</gene>
<keyword evidence="3" id="KW-1185">Reference proteome</keyword>
<dbReference type="Proteomes" id="UP001163046">
    <property type="component" value="Unassembled WGS sequence"/>
</dbReference>
<feature type="non-terminal residue" evidence="2">
    <location>
        <position position="57"/>
    </location>
</feature>
<organism evidence="2 3">
    <name type="scientific">Desmophyllum pertusum</name>
    <dbReference type="NCBI Taxonomy" id="174260"/>
    <lineage>
        <taxon>Eukaryota</taxon>
        <taxon>Metazoa</taxon>
        <taxon>Cnidaria</taxon>
        <taxon>Anthozoa</taxon>
        <taxon>Hexacorallia</taxon>
        <taxon>Scleractinia</taxon>
        <taxon>Caryophylliina</taxon>
        <taxon>Caryophylliidae</taxon>
        <taxon>Desmophyllum</taxon>
    </lineage>
</organism>
<evidence type="ECO:0000313" key="2">
    <source>
        <dbReference type="EMBL" id="KAJ7348741.1"/>
    </source>
</evidence>